<protein>
    <submittedName>
        <fullName evidence="1">Uncharacterized protein</fullName>
    </submittedName>
</protein>
<gene>
    <name evidence="1" type="ORF">K441DRAFT_590669</name>
</gene>
<reference evidence="1 2" key="1">
    <citation type="journal article" date="2016" name="Nat. Commun.">
        <title>Ectomycorrhizal ecology is imprinted in the genome of the dominant symbiotic fungus Cenococcum geophilum.</title>
        <authorList>
            <consortium name="DOE Joint Genome Institute"/>
            <person name="Peter M."/>
            <person name="Kohler A."/>
            <person name="Ohm R.A."/>
            <person name="Kuo A."/>
            <person name="Krutzmann J."/>
            <person name="Morin E."/>
            <person name="Arend M."/>
            <person name="Barry K.W."/>
            <person name="Binder M."/>
            <person name="Choi C."/>
            <person name="Clum A."/>
            <person name="Copeland A."/>
            <person name="Grisel N."/>
            <person name="Haridas S."/>
            <person name="Kipfer T."/>
            <person name="LaButti K."/>
            <person name="Lindquist E."/>
            <person name="Lipzen A."/>
            <person name="Maire R."/>
            <person name="Meier B."/>
            <person name="Mihaltcheva S."/>
            <person name="Molinier V."/>
            <person name="Murat C."/>
            <person name="Poggeler S."/>
            <person name="Quandt C.A."/>
            <person name="Sperisen C."/>
            <person name="Tritt A."/>
            <person name="Tisserant E."/>
            <person name="Crous P.W."/>
            <person name="Henrissat B."/>
            <person name="Nehls U."/>
            <person name="Egli S."/>
            <person name="Spatafora J.W."/>
            <person name="Grigoriev I.V."/>
            <person name="Martin F.M."/>
        </authorList>
    </citation>
    <scope>NUCLEOTIDE SEQUENCE [LARGE SCALE GENOMIC DNA]</scope>
    <source>
        <strain evidence="1 2">1.58</strain>
    </source>
</reference>
<name>A0ACC8EP68_9PEZI</name>
<sequence>MTSSQTSLPFPTQPWEAAKERFLEGLSAADKKRFQDATLENLFYGASAAQKKHAKGSKSWAMQEKITSLADGIEDYGKALDVYSNAYGLILCPIWGSIRVVLHIAQEAGRFQEKLVDMFARIGDALPQFRVYQDLFRNHERLLGALSAAYLDILQFCVRAKEFFVRTRKTPMCMGVWKHFRQEFDDYMVAFRRHQKLVEREARLAHMIEAAKSREIELANRALQERNAKISRRHKLLSSLPPVDYQSKHTRLLRLRQPGTNTWIRSHPTFNSWLGYPTSDCLCCYGIPGSGKSVLAASIVEDLEAQCTEKTSIVCYYYCDYADASSLESACLIGSLIKQILVQLPLDTFDEKFCRSLEGKIPAATLSESLACLSRLLNDFSQVFVVLDGLDELSREAQIASLEIVQHLLRSSKPRINVYVSSRTEELLIKETLEARKSIDLSTVQVGDDIAIFVEAAIDSGILEHNPVSRKAEMKQEIIQALVKGANGM</sequence>
<evidence type="ECO:0000313" key="1">
    <source>
        <dbReference type="EMBL" id="OCK88094.1"/>
    </source>
</evidence>
<dbReference type="Proteomes" id="UP000250078">
    <property type="component" value="Unassembled WGS sequence"/>
</dbReference>
<evidence type="ECO:0000313" key="2">
    <source>
        <dbReference type="Proteomes" id="UP000250078"/>
    </source>
</evidence>
<keyword evidence="2" id="KW-1185">Reference proteome</keyword>
<proteinExistence type="predicted"/>
<accession>A0ACC8EP68</accession>
<dbReference type="EMBL" id="KV748249">
    <property type="protein sequence ID" value="OCK88094.1"/>
    <property type="molecule type" value="Genomic_DNA"/>
</dbReference>
<organism evidence="1 2">
    <name type="scientific">Cenococcum geophilum 1.58</name>
    <dbReference type="NCBI Taxonomy" id="794803"/>
    <lineage>
        <taxon>Eukaryota</taxon>
        <taxon>Fungi</taxon>
        <taxon>Dikarya</taxon>
        <taxon>Ascomycota</taxon>
        <taxon>Pezizomycotina</taxon>
        <taxon>Dothideomycetes</taxon>
        <taxon>Pleosporomycetidae</taxon>
        <taxon>Gloniales</taxon>
        <taxon>Gloniaceae</taxon>
        <taxon>Cenococcum</taxon>
    </lineage>
</organism>